<protein>
    <submittedName>
        <fullName evidence="2">Phosphonoacetate hydrolase</fullName>
    </submittedName>
</protein>
<dbReference type="Gene3D" id="2.30.30.40">
    <property type="entry name" value="SH3 Domains"/>
    <property type="match status" value="1"/>
</dbReference>
<sequence length="240" mass="26857">MSISKDLCRADRFFVINGNLPVNLHHRSEIDFTICGLMLRSHQRYTSVKGINMSVEKELLARSESKCELCGAEDSLGIYEVAPSNGSAEQSVLICETCRGQIENPDTVDANHWRCLNDAMWSQVPAVQVMAWRMLTRLRSEGWPQDLLDMMYLEDEVRSWAESGSASDEEKIIHRDSNGAVLEAGDTVTLTKDLDVKGSSITAKRGTAVRNIRLVQDNAEQIEGRVDGQLIVILTKFVKK</sequence>
<dbReference type="KEGG" id="mfn:Ga0123462_0737"/>
<keyword evidence="3" id="KW-1185">Reference proteome</keyword>
<dbReference type="GO" id="GO:0016787">
    <property type="term" value="F:hydrolase activity"/>
    <property type="evidence" value="ECO:0007669"/>
    <property type="project" value="UniProtKB-KW"/>
</dbReference>
<reference evidence="2 3" key="1">
    <citation type="submission" date="2016-12" db="EMBL/GenBank/DDBJ databases">
        <title>Isolation and genomic insights into novel planktonic Zetaproteobacteria from stratified waters of the Chesapeake Bay.</title>
        <authorList>
            <person name="McAllister S.M."/>
            <person name="Kato S."/>
            <person name="Chan C.S."/>
            <person name="Chiu B.K."/>
            <person name="Field E.K."/>
        </authorList>
    </citation>
    <scope>NUCLEOTIDE SEQUENCE [LARGE SCALE GENOMIC DNA]</scope>
    <source>
        <strain evidence="2 3">CP-8</strain>
    </source>
</reference>
<gene>
    <name evidence="2" type="ORF">Ga0123462_0737</name>
</gene>
<proteinExistence type="predicted"/>
<evidence type="ECO:0000259" key="1">
    <source>
        <dbReference type="SMART" id="SM00782"/>
    </source>
</evidence>
<dbReference type="PANTHER" id="PTHR30305">
    <property type="entry name" value="PROTEIN YJDM-RELATED"/>
    <property type="match status" value="1"/>
</dbReference>
<organism evidence="2 3">
    <name type="scientific">Mariprofundus ferrinatatus</name>
    <dbReference type="NCBI Taxonomy" id="1921087"/>
    <lineage>
        <taxon>Bacteria</taxon>
        <taxon>Pseudomonadati</taxon>
        <taxon>Pseudomonadota</taxon>
        <taxon>Candidatius Mariprofundia</taxon>
        <taxon>Mariprofundales</taxon>
        <taxon>Mariprofundaceae</taxon>
        <taxon>Mariprofundus</taxon>
    </lineage>
</organism>
<dbReference type="PANTHER" id="PTHR30305:SF3">
    <property type="entry name" value="PROTEIN YJDM"/>
    <property type="match status" value="1"/>
</dbReference>
<keyword evidence="2" id="KW-0378">Hydrolase</keyword>
<evidence type="ECO:0000313" key="2">
    <source>
        <dbReference type="EMBL" id="ATX81607.1"/>
    </source>
</evidence>
<accession>A0A2K8L2T7</accession>
<dbReference type="Pfam" id="PF03831">
    <property type="entry name" value="YjdM"/>
    <property type="match status" value="1"/>
</dbReference>
<name>A0A2K8L2T7_9PROT</name>
<evidence type="ECO:0000313" key="3">
    <source>
        <dbReference type="Proteomes" id="UP000231637"/>
    </source>
</evidence>
<dbReference type="InterPro" id="IPR013991">
    <property type="entry name" value="PhnaA_N_proteobac"/>
</dbReference>
<dbReference type="InterPro" id="IPR013988">
    <property type="entry name" value="YjdM_C"/>
</dbReference>
<dbReference type="EMBL" id="CP018800">
    <property type="protein sequence ID" value="ATX81607.1"/>
    <property type="molecule type" value="Genomic_DNA"/>
</dbReference>
<dbReference type="Proteomes" id="UP000231637">
    <property type="component" value="Chromosome"/>
</dbReference>
<dbReference type="SMART" id="SM00782">
    <property type="entry name" value="PhnA_Zn_Ribbon"/>
    <property type="match status" value="1"/>
</dbReference>
<feature type="domain" description="PhnA protein N-terminal proteobacterial" evidence="1">
    <location>
        <begin position="58"/>
        <end position="103"/>
    </location>
</feature>
<dbReference type="AlphaFoldDB" id="A0A2K8L2T7"/>
<dbReference type="SUPFAM" id="SSF82057">
    <property type="entry name" value="Prokaryotic SH3-related domain"/>
    <property type="match status" value="1"/>
</dbReference>